<protein>
    <submittedName>
        <fullName evidence="2">YKOF-like protein</fullName>
    </submittedName>
</protein>
<proteinExistence type="predicted"/>
<reference evidence="2" key="1">
    <citation type="journal article" date="2022" name="G3 (Bethesda)">
        <title>High quality genome of the basidiomycete yeast Dioszegia hungarica PDD-24b-2 isolated from cloud water.</title>
        <authorList>
            <person name="Jarrige D."/>
            <person name="Haridas S."/>
            <person name="Bleykasten-Grosshans C."/>
            <person name="Joly M."/>
            <person name="Nadalig T."/>
            <person name="Sancelme M."/>
            <person name="Vuilleumier S."/>
            <person name="Grigoriev I.V."/>
            <person name="Amato P."/>
            <person name="Bringel F."/>
        </authorList>
    </citation>
    <scope>NUCLEOTIDE SEQUENCE</scope>
    <source>
        <strain evidence="2">PDD-24b-2</strain>
    </source>
</reference>
<dbReference type="Proteomes" id="UP001164286">
    <property type="component" value="Unassembled WGS sequence"/>
</dbReference>
<accession>A0AA38LWF3</accession>
<dbReference type="Gene3D" id="3.30.70.930">
    <property type="match status" value="2"/>
</dbReference>
<dbReference type="GeneID" id="77732546"/>
<dbReference type="InterPro" id="IPR011522">
    <property type="entry name" value="Thiamin/HMP-bd_put_YkoF"/>
</dbReference>
<dbReference type="Pfam" id="PF07615">
    <property type="entry name" value="Ykof"/>
    <property type="match status" value="2"/>
</dbReference>
<organism evidence="2 3">
    <name type="scientific">Dioszegia hungarica</name>
    <dbReference type="NCBI Taxonomy" id="4972"/>
    <lineage>
        <taxon>Eukaryota</taxon>
        <taxon>Fungi</taxon>
        <taxon>Dikarya</taxon>
        <taxon>Basidiomycota</taxon>
        <taxon>Agaricomycotina</taxon>
        <taxon>Tremellomycetes</taxon>
        <taxon>Tremellales</taxon>
        <taxon>Bulleribasidiaceae</taxon>
        <taxon>Dioszegia</taxon>
    </lineage>
</organism>
<comment type="caution">
    <text evidence="2">The sequence shown here is derived from an EMBL/GenBank/DDBJ whole genome shotgun (WGS) entry which is preliminary data.</text>
</comment>
<dbReference type="SUPFAM" id="SSF89957">
    <property type="entry name" value="MTH1187/YkoF-like"/>
    <property type="match status" value="1"/>
</dbReference>
<evidence type="ECO:0000313" key="2">
    <source>
        <dbReference type="EMBL" id="KAI9636599.1"/>
    </source>
</evidence>
<evidence type="ECO:0000259" key="1">
    <source>
        <dbReference type="Pfam" id="PF07615"/>
    </source>
</evidence>
<dbReference type="InterPro" id="IPR029756">
    <property type="entry name" value="MTH1187/YkoF-like"/>
</dbReference>
<sequence length="201" mass="21255">MSTPLAGPLSFGVGARITLSVMSDRYVEIILSALRAVDSSNLIVETGDVSTYIGGSEADILRYLVDLTTHVADSGAHSSIAVHLFRGCPGAISSERPVVPRVVDIPKAHKEGSWAAAEWALYPLTDTAGADHMRDIYAAIDYAVGNGTFVKSEKSVTRLEGKVGTLLETAMAGWIQVGGSVQHVASHLTISVNSPSHRGRE</sequence>
<feature type="domain" description="Thiamin/hydroxymethyl pyrimidine-binding YkoF putative" evidence="1">
    <location>
        <begin position="116"/>
        <end position="196"/>
    </location>
</feature>
<dbReference type="RefSeq" id="XP_052946376.1">
    <property type="nucleotide sequence ID" value="XM_053093341.1"/>
</dbReference>
<keyword evidence="3" id="KW-1185">Reference proteome</keyword>
<dbReference type="EMBL" id="JAKWFO010000005">
    <property type="protein sequence ID" value="KAI9636599.1"/>
    <property type="molecule type" value="Genomic_DNA"/>
</dbReference>
<dbReference type="AlphaFoldDB" id="A0AA38LWF3"/>
<gene>
    <name evidence="2" type="ORF">MKK02DRAFT_45304</name>
</gene>
<evidence type="ECO:0000313" key="3">
    <source>
        <dbReference type="Proteomes" id="UP001164286"/>
    </source>
</evidence>
<name>A0AA38LWF3_9TREE</name>
<feature type="domain" description="Thiamin/hydroxymethyl pyrimidine-binding YkoF putative" evidence="1">
    <location>
        <begin position="13"/>
        <end position="90"/>
    </location>
</feature>